<keyword evidence="6" id="KW-1185">Reference proteome</keyword>
<dbReference type="GO" id="GO:0003677">
    <property type="term" value="F:DNA binding"/>
    <property type="evidence" value="ECO:0007669"/>
    <property type="project" value="UniProtKB-KW"/>
</dbReference>
<dbReference type="InterPro" id="IPR001387">
    <property type="entry name" value="Cro/C1-type_HTH"/>
</dbReference>
<reference evidence="4 6" key="3">
    <citation type="submission" date="2023-03" db="EMBL/GenBank/DDBJ databases">
        <title>Agriculturally important microbes genome sequencing.</title>
        <authorList>
            <person name="Dunlap C."/>
        </authorList>
    </citation>
    <scope>NUCLEOTIDE SEQUENCE [LARGE SCALE GENOMIC DNA]</scope>
    <source>
        <strain evidence="4 6">CBP-3203</strain>
    </source>
</reference>
<dbReference type="SUPFAM" id="SSF47413">
    <property type="entry name" value="lambda repressor-like DNA-binding domains"/>
    <property type="match status" value="1"/>
</dbReference>
<dbReference type="SMART" id="SM00530">
    <property type="entry name" value="HTH_XRE"/>
    <property type="match status" value="1"/>
</dbReference>
<dbReference type="EMBL" id="JARRTL010000031">
    <property type="protein sequence ID" value="MEC0487470.1"/>
    <property type="molecule type" value="Genomic_DNA"/>
</dbReference>
<reference evidence="3 5" key="1">
    <citation type="journal article" date="2015" name="Int. J. Syst. Evol. Microbiol.">
        <title>Bacillus glycinifermentans sp. nov., isolated from fermented soybean paste.</title>
        <authorList>
            <person name="Kim S.J."/>
            <person name="Dunlap C.A."/>
            <person name="Kwon S.W."/>
            <person name="Rooney A.P."/>
        </authorList>
    </citation>
    <scope>NUCLEOTIDE SEQUENCE [LARGE SCALE GENOMIC DNA]</scope>
    <source>
        <strain evidence="3 5">GO-13</strain>
    </source>
</reference>
<evidence type="ECO:0000313" key="3">
    <source>
        <dbReference type="EMBL" id="KRT94076.1"/>
    </source>
</evidence>
<dbReference type="OrthoDB" id="5190137at2"/>
<protein>
    <submittedName>
        <fullName evidence="4">Helix-turn-helix transcriptional regulator</fullName>
    </submittedName>
    <submittedName>
        <fullName evidence="3">Immunity repressor protein</fullName>
    </submittedName>
</protein>
<dbReference type="RefSeq" id="WP_048355991.1">
    <property type="nucleotide sequence ID" value="NZ_JARRTL010000031.1"/>
</dbReference>
<gene>
    <name evidence="3" type="ORF">AB447_215690</name>
    <name evidence="4" type="ORF">P8828_22225</name>
</gene>
<dbReference type="InterPro" id="IPR050807">
    <property type="entry name" value="TransReg_Diox_bact_type"/>
</dbReference>
<reference evidence="3" key="2">
    <citation type="submission" date="2015-10" db="EMBL/GenBank/DDBJ databases">
        <authorList>
            <person name="Gilbert D.G."/>
        </authorList>
    </citation>
    <scope>NUCLEOTIDE SEQUENCE</scope>
    <source>
        <strain evidence="3">GO-13</strain>
    </source>
</reference>
<keyword evidence="1" id="KW-0238">DNA-binding</keyword>
<dbReference type="AlphaFoldDB" id="A0A0T6BRB7"/>
<organism evidence="3 5">
    <name type="scientific">Bacillus glycinifermentans</name>
    <dbReference type="NCBI Taxonomy" id="1664069"/>
    <lineage>
        <taxon>Bacteria</taxon>
        <taxon>Bacillati</taxon>
        <taxon>Bacillota</taxon>
        <taxon>Bacilli</taxon>
        <taxon>Bacillales</taxon>
        <taxon>Bacillaceae</taxon>
        <taxon>Bacillus</taxon>
    </lineage>
</organism>
<comment type="caution">
    <text evidence="3">The sequence shown here is derived from an EMBL/GenBank/DDBJ whole genome shotgun (WGS) entry which is preliminary data.</text>
</comment>
<proteinExistence type="predicted"/>
<dbReference type="EMBL" id="LECW02000014">
    <property type="protein sequence ID" value="KRT94076.1"/>
    <property type="molecule type" value="Genomic_DNA"/>
</dbReference>
<feature type="domain" description="HTH cro/C1-type" evidence="2">
    <location>
        <begin position="7"/>
        <end position="61"/>
    </location>
</feature>
<name>A0A0T6BRB7_9BACI</name>
<dbReference type="Gene3D" id="1.10.260.40">
    <property type="entry name" value="lambda repressor-like DNA-binding domains"/>
    <property type="match status" value="1"/>
</dbReference>
<evidence type="ECO:0000313" key="6">
    <source>
        <dbReference type="Proteomes" id="UP001341297"/>
    </source>
</evidence>
<evidence type="ECO:0000256" key="1">
    <source>
        <dbReference type="ARBA" id="ARBA00023125"/>
    </source>
</evidence>
<dbReference type="PROSITE" id="PS50943">
    <property type="entry name" value="HTH_CROC1"/>
    <property type="match status" value="1"/>
</dbReference>
<dbReference type="CDD" id="cd00093">
    <property type="entry name" value="HTH_XRE"/>
    <property type="match status" value="1"/>
</dbReference>
<dbReference type="Proteomes" id="UP000036168">
    <property type="component" value="Unassembled WGS sequence"/>
</dbReference>
<evidence type="ECO:0000259" key="2">
    <source>
        <dbReference type="PROSITE" id="PS50943"/>
    </source>
</evidence>
<dbReference type="InterPro" id="IPR010982">
    <property type="entry name" value="Lambda_DNA-bd_dom_sf"/>
</dbReference>
<sequence length="147" mass="17253">MSVGQRIRHWRKQKKYTQAQLAEKANMSRSYLADVERDRYNPSVETLSSIARALYIPLSNLVDENQHFVSESTEEYRPSEKDEKDIAKRMEQIKEDLKNAEGLSFSGEPMSEEAIESLLEAMEYAVRQTQRINKKYIPKKYRKSDDD</sequence>
<dbReference type="GO" id="GO:0003700">
    <property type="term" value="F:DNA-binding transcription factor activity"/>
    <property type="evidence" value="ECO:0007669"/>
    <property type="project" value="TreeGrafter"/>
</dbReference>
<dbReference type="GO" id="GO:0005829">
    <property type="term" value="C:cytosol"/>
    <property type="evidence" value="ECO:0007669"/>
    <property type="project" value="TreeGrafter"/>
</dbReference>
<dbReference type="Proteomes" id="UP001341297">
    <property type="component" value="Unassembled WGS sequence"/>
</dbReference>
<evidence type="ECO:0000313" key="5">
    <source>
        <dbReference type="Proteomes" id="UP000036168"/>
    </source>
</evidence>
<accession>A0A0T6BRB7</accession>
<evidence type="ECO:0000313" key="4">
    <source>
        <dbReference type="EMBL" id="MEC0487470.1"/>
    </source>
</evidence>
<dbReference type="Pfam" id="PF01381">
    <property type="entry name" value="HTH_3"/>
    <property type="match status" value="1"/>
</dbReference>
<dbReference type="PANTHER" id="PTHR46797">
    <property type="entry name" value="HTH-TYPE TRANSCRIPTIONAL REGULATOR"/>
    <property type="match status" value="1"/>
</dbReference>
<dbReference type="PANTHER" id="PTHR46797:SF1">
    <property type="entry name" value="METHYLPHOSPHONATE SYNTHASE"/>
    <property type="match status" value="1"/>
</dbReference>